<accession>A0A5C3MVD1</accession>
<evidence type="ECO:0000313" key="2">
    <source>
        <dbReference type="Proteomes" id="UP000305948"/>
    </source>
</evidence>
<dbReference type="Proteomes" id="UP000305948">
    <property type="component" value="Unassembled WGS sequence"/>
</dbReference>
<dbReference type="EMBL" id="ML213518">
    <property type="protein sequence ID" value="TFK48792.1"/>
    <property type="molecule type" value="Genomic_DNA"/>
</dbReference>
<keyword evidence="2" id="KW-1185">Reference proteome</keyword>
<protein>
    <submittedName>
        <fullName evidence="1">Uncharacterized protein</fullName>
    </submittedName>
</protein>
<feature type="non-terminal residue" evidence="1">
    <location>
        <position position="1"/>
    </location>
</feature>
<reference evidence="1 2" key="1">
    <citation type="journal article" date="2019" name="Nat. Ecol. Evol.">
        <title>Megaphylogeny resolves global patterns of mushroom evolution.</title>
        <authorList>
            <person name="Varga T."/>
            <person name="Krizsan K."/>
            <person name="Foldi C."/>
            <person name="Dima B."/>
            <person name="Sanchez-Garcia M."/>
            <person name="Sanchez-Ramirez S."/>
            <person name="Szollosi G.J."/>
            <person name="Szarkandi J.G."/>
            <person name="Papp V."/>
            <person name="Albert L."/>
            <person name="Andreopoulos W."/>
            <person name="Angelini C."/>
            <person name="Antonin V."/>
            <person name="Barry K.W."/>
            <person name="Bougher N.L."/>
            <person name="Buchanan P."/>
            <person name="Buyck B."/>
            <person name="Bense V."/>
            <person name="Catcheside P."/>
            <person name="Chovatia M."/>
            <person name="Cooper J."/>
            <person name="Damon W."/>
            <person name="Desjardin D."/>
            <person name="Finy P."/>
            <person name="Geml J."/>
            <person name="Haridas S."/>
            <person name="Hughes K."/>
            <person name="Justo A."/>
            <person name="Karasinski D."/>
            <person name="Kautmanova I."/>
            <person name="Kiss B."/>
            <person name="Kocsube S."/>
            <person name="Kotiranta H."/>
            <person name="LaButti K.M."/>
            <person name="Lechner B.E."/>
            <person name="Liimatainen K."/>
            <person name="Lipzen A."/>
            <person name="Lukacs Z."/>
            <person name="Mihaltcheva S."/>
            <person name="Morgado L.N."/>
            <person name="Niskanen T."/>
            <person name="Noordeloos M.E."/>
            <person name="Ohm R.A."/>
            <person name="Ortiz-Santana B."/>
            <person name="Ovrebo C."/>
            <person name="Racz N."/>
            <person name="Riley R."/>
            <person name="Savchenko A."/>
            <person name="Shiryaev A."/>
            <person name="Soop K."/>
            <person name="Spirin V."/>
            <person name="Szebenyi C."/>
            <person name="Tomsovsky M."/>
            <person name="Tulloss R.E."/>
            <person name="Uehling J."/>
            <person name="Grigoriev I.V."/>
            <person name="Vagvolgyi C."/>
            <person name="Papp T."/>
            <person name="Martin F.M."/>
            <person name="Miettinen O."/>
            <person name="Hibbett D.S."/>
            <person name="Nagy L.G."/>
        </authorList>
    </citation>
    <scope>NUCLEOTIDE SEQUENCE [LARGE SCALE GENOMIC DNA]</scope>
    <source>
        <strain evidence="1 2">OMC1185</strain>
    </source>
</reference>
<sequence>WGTSPPQSLLLRHRRIPALAAVPLLPRLLKRAVRVVMQRRLSPLLPRLCLLIKRLRPPALLAPWGQESWVNLPLHHRKRGLETLSLLTLLYLRPSDSVPVYQSYPVRIRRRRRSRPSRAWSAGSLVSEACRRATATRWGEATGTSEEQHVVRYCV</sequence>
<name>A0A5C3MVD1_9AGAM</name>
<organism evidence="1 2">
    <name type="scientific">Heliocybe sulcata</name>
    <dbReference type="NCBI Taxonomy" id="5364"/>
    <lineage>
        <taxon>Eukaryota</taxon>
        <taxon>Fungi</taxon>
        <taxon>Dikarya</taxon>
        <taxon>Basidiomycota</taxon>
        <taxon>Agaricomycotina</taxon>
        <taxon>Agaricomycetes</taxon>
        <taxon>Gloeophyllales</taxon>
        <taxon>Gloeophyllaceae</taxon>
        <taxon>Heliocybe</taxon>
    </lineage>
</organism>
<proteinExistence type="predicted"/>
<evidence type="ECO:0000313" key="1">
    <source>
        <dbReference type="EMBL" id="TFK48792.1"/>
    </source>
</evidence>
<gene>
    <name evidence="1" type="ORF">OE88DRAFT_1760080</name>
</gene>
<dbReference type="AlphaFoldDB" id="A0A5C3MVD1"/>